<reference evidence="1 2" key="1">
    <citation type="submission" date="2014-06" db="EMBL/GenBank/DDBJ databases">
        <authorList>
            <person name="Swart Estienne"/>
        </authorList>
    </citation>
    <scope>NUCLEOTIDE SEQUENCE [LARGE SCALE GENOMIC DNA]</scope>
    <source>
        <strain evidence="1 2">130c</strain>
    </source>
</reference>
<dbReference type="Proteomes" id="UP000039865">
    <property type="component" value="Unassembled WGS sequence"/>
</dbReference>
<keyword evidence="2" id="KW-1185">Reference proteome</keyword>
<sequence length="1190" mass="134110">MINSTYTEALKPIKTILGTLYHPQVFGGSIADCNQDIFINGFDSDNDGNVILTGLVDNTAARTSCKIYSNGNVGSYSFITYINFQGDVKWQQILASNPGKNVVEPKISFDKFLPLSSDTITESKLRADSTNQDVFLMMQLQSSYFGDNSFITGMLLRLDSNLNLKWWKKMIGLSDNKNYLPLNFVISDQKIWGVNKIYLDSTNYKFSMNKIDKANGQYENQCLFMNTDLGSTQLFVDSEISQNQSTWGITFFERYYFLDHIISDVRLGFSSDGNAIVSAIYNTLKGQQQMGIQGMKYDLKIFRQFSKAIGTFIVITLNSVNVSTVSSSSDFLTISPTDVIGQTIDTVTTFSLVTSIATATDLYTLYDNNTNSFCNIPYQISPSRMVYNITSSALNPSVSLRFKIQISNCKGQVYSIDAIKRSNGAELPTGFSFASASSEFLALITTANYQQYTGTRHYMIEANLKGQVIKPLIPLVVQPHKDFVRDVSEQKHDSATCGDSIYPFFYGQDYEMQGIQMTSDQYNNIMIAGQAAKKPFGAEDSFIRGFLSLIDQRGVPFWIYSVESQNIGSTQQAACYHISYQNSSSLPFSVFGLCSSKSYYFQNLNQVSVIIKLLHSTGEMIYQKILPSDNTNPIIVRQFLAQQFDAGKVVVAYQYTMNSLTNFAVLNFNELDFSVNYFKFYSPDNPYTASFLLIDAANNLIYQFKQSGSSFMEQVRMISTTSGQLLKQVTLDQGPSQKQAFASFYGTNQLLVPFIEYSSTPVTLHAYILNRFDLTTNKSFAIVLTSQYSHQCIASTTDSQNNIYLTTAKNHHLFIKINSDLTQPVFRIWKGDSTRDLSTRINLITIQDAPFYMFVGKYTIASDQISTLIFKDTKLYNCFDMSDIQPNDTVYYPASFTIFNKDSVEVINPIQEIDAYLPTDNFPILPDGNVRLFSYSYSAIQKERLDIGEGQMSNKFKAYPFSDVNCGMISPPKTFNGQSIYEFIRADKTETIKLNSTVINCQDRPNQISVLNPIDDSTTYKQTFVSYDTTTNLISLTLNASMKPQSFYMKIRYTDIESTTYFYDHYIMIKIVDSTNLTLSKSNPEYCNQNVFPMSYGNTQTYGELYSQGFWVNTTDNNLIIGGSSNASNPFIENEDLIDGYVMRVSSTGYVEWLTQINQQRQVSEIISAVTASQGYVYAHLLSDGDTEAT</sequence>
<gene>
    <name evidence="1" type="primary">Contig2609.g2810</name>
    <name evidence="1" type="ORF">STYLEM_17092</name>
</gene>
<dbReference type="InParanoid" id="A0A078B450"/>
<evidence type="ECO:0000313" key="1">
    <source>
        <dbReference type="EMBL" id="CDW87977.1"/>
    </source>
</evidence>
<evidence type="ECO:0000313" key="2">
    <source>
        <dbReference type="Proteomes" id="UP000039865"/>
    </source>
</evidence>
<name>A0A078B450_STYLE</name>
<protein>
    <submittedName>
        <fullName evidence="1">Uncharacterized protein</fullName>
    </submittedName>
</protein>
<dbReference type="AlphaFoldDB" id="A0A078B450"/>
<accession>A0A078B450</accession>
<organism evidence="1 2">
    <name type="scientific">Stylonychia lemnae</name>
    <name type="common">Ciliate</name>
    <dbReference type="NCBI Taxonomy" id="5949"/>
    <lineage>
        <taxon>Eukaryota</taxon>
        <taxon>Sar</taxon>
        <taxon>Alveolata</taxon>
        <taxon>Ciliophora</taxon>
        <taxon>Intramacronucleata</taxon>
        <taxon>Spirotrichea</taxon>
        <taxon>Stichotrichia</taxon>
        <taxon>Sporadotrichida</taxon>
        <taxon>Oxytrichidae</taxon>
        <taxon>Stylonychinae</taxon>
        <taxon>Stylonychia</taxon>
    </lineage>
</organism>
<proteinExistence type="predicted"/>
<dbReference type="EMBL" id="CCKQ01016104">
    <property type="protein sequence ID" value="CDW87977.1"/>
    <property type="molecule type" value="Genomic_DNA"/>
</dbReference>